<organism evidence="1 2">
    <name type="scientific">Microbacterium immunditiarum</name>
    <dbReference type="NCBI Taxonomy" id="337480"/>
    <lineage>
        <taxon>Bacteria</taxon>
        <taxon>Bacillati</taxon>
        <taxon>Actinomycetota</taxon>
        <taxon>Actinomycetes</taxon>
        <taxon>Micrococcales</taxon>
        <taxon>Microbacteriaceae</taxon>
        <taxon>Microbacterium</taxon>
    </lineage>
</organism>
<dbReference type="Proteomes" id="UP000576969">
    <property type="component" value="Unassembled WGS sequence"/>
</dbReference>
<reference evidence="1 2" key="1">
    <citation type="submission" date="2020-07" db="EMBL/GenBank/DDBJ databases">
        <title>Sequencing the genomes of 1000 actinobacteria strains.</title>
        <authorList>
            <person name="Klenk H.-P."/>
        </authorList>
    </citation>
    <scope>NUCLEOTIDE SEQUENCE [LARGE SCALE GENOMIC DNA]</scope>
    <source>
        <strain evidence="1 2">DSM 24662</strain>
    </source>
</reference>
<proteinExistence type="predicted"/>
<accession>A0A7Y9KHW3</accession>
<protein>
    <submittedName>
        <fullName evidence="1">Uncharacterized protein</fullName>
    </submittedName>
</protein>
<comment type="caution">
    <text evidence="1">The sequence shown here is derived from an EMBL/GenBank/DDBJ whole genome shotgun (WGS) entry which is preliminary data.</text>
</comment>
<keyword evidence="2" id="KW-1185">Reference proteome</keyword>
<gene>
    <name evidence="1" type="ORF">BJ991_000128</name>
</gene>
<dbReference type="RefSeq" id="WP_179486542.1">
    <property type="nucleotide sequence ID" value="NZ_JACCBV010000001.1"/>
</dbReference>
<evidence type="ECO:0000313" key="1">
    <source>
        <dbReference type="EMBL" id="NYE18100.1"/>
    </source>
</evidence>
<name>A0A7Y9KHW3_9MICO</name>
<dbReference type="AlphaFoldDB" id="A0A7Y9KHW3"/>
<evidence type="ECO:0000313" key="2">
    <source>
        <dbReference type="Proteomes" id="UP000576969"/>
    </source>
</evidence>
<sequence>MSTTTITAAISDAIDELRETFPEATVTFESDGDGGGWVLIDPVPLGPAYTQSTSWIAFQITFPYPEADVYPLFVRPDLDRKDGAGHGEGFASVTWGPHAQAGTQLSRRSNRLDPTIDTAATKVLKVLRWLAEQ</sequence>
<dbReference type="EMBL" id="JACCBV010000001">
    <property type="protein sequence ID" value="NYE18100.1"/>
    <property type="molecule type" value="Genomic_DNA"/>
</dbReference>